<feature type="region of interest" description="Disordered" evidence="4">
    <location>
        <begin position="350"/>
        <end position="388"/>
    </location>
</feature>
<proteinExistence type="inferred from homology"/>
<dbReference type="AlphaFoldDB" id="A0A4P2QU85"/>
<feature type="compositionally biased region" description="Gly residues" evidence="4">
    <location>
        <begin position="371"/>
        <end position="386"/>
    </location>
</feature>
<dbReference type="PROSITE" id="PS51257">
    <property type="entry name" value="PROKAR_LIPOPROTEIN"/>
    <property type="match status" value="1"/>
</dbReference>
<name>A0A4P2QU85_SORCE</name>
<organism evidence="7 8">
    <name type="scientific">Sorangium cellulosum</name>
    <name type="common">Polyangium cellulosum</name>
    <dbReference type="NCBI Taxonomy" id="56"/>
    <lineage>
        <taxon>Bacteria</taxon>
        <taxon>Pseudomonadati</taxon>
        <taxon>Myxococcota</taxon>
        <taxon>Polyangia</taxon>
        <taxon>Polyangiales</taxon>
        <taxon>Polyangiaceae</taxon>
        <taxon>Sorangium</taxon>
    </lineage>
</organism>
<evidence type="ECO:0000256" key="2">
    <source>
        <dbReference type="ARBA" id="ARBA00023295"/>
    </source>
</evidence>
<dbReference type="PANTHER" id="PTHR34142">
    <property type="entry name" value="ENDO-BETA-1,4-GLUCANASE A"/>
    <property type="match status" value="1"/>
</dbReference>
<dbReference type="Proteomes" id="UP000295497">
    <property type="component" value="Chromosome"/>
</dbReference>
<comment type="similarity">
    <text evidence="3">Belongs to the glycosyl hydrolase 5 (cellulase A) family.</text>
</comment>
<protein>
    <recommendedName>
        <fullName evidence="6">Glycoside hydrolase family 5 domain-containing protein</fullName>
    </recommendedName>
</protein>
<dbReference type="GO" id="GO:0004553">
    <property type="term" value="F:hydrolase activity, hydrolyzing O-glycosyl compounds"/>
    <property type="evidence" value="ECO:0007669"/>
    <property type="project" value="InterPro"/>
</dbReference>
<dbReference type="SUPFAM" id="SSF51445">
    <property type="entry name" value="(Trans)glycosidases"/>
    <property type="match status" value="1"/>
</dbReference>
<dbReference type="InterPro" id="IPR017853">
    <property type="entry name" value="GH"/>
</dbReference>
<sequence length="470" mass="50134">MMKSALWGMLTGSGLRLGLCVAAVQAAALAGCVAPSDTEGEASEGELTDEQSYAASTRPVDVHGRLQIVGKELRNQNNAPVQLRGMSLFWSQWGGSFYNANVVNSIADSWGATVVRAAMGVESGGYLTNPTSEKNRVKTVVDAAIARGIYVIIDWHDHSAQDHKEQAKAFFREMATTYGNQPNVLFEIYNEPDNEPWSTIKPYAIEVINTIRSAGSNNVIIVGTPTWSQDVDIAANDPITGFSNIAYTLHFYANTHKESLRAKARTAMDRGLALFVTEFGTCDASGNTGLNLNESQTWINFLNANKISWANWSLFDKNETASALTPGARTTGNWPDSELTESGKWVKARMLEGTGGSGGGSSSSSTSSSSGTGGSGGGGGAGGGTTTSGFQFTVSPNVNRWWIQVKVVEPGYRITGVTARVNGTTHRLEPQSWGEGEYAISREVPAGTRVVFTATDSRGVSASFTSNPWP</sequence>
<dbReference type="InterPro" id="IPR001547">
    <property type="entry name" value="Glyco_hydro_5"/>
</dbReference>
<dbReference type="PANTHER" id="PTHR34142:SF1">
    <property type="entry name" value="GLYCOSIDE HYDROLASE FAMILY 5 DOMAIN-CONTAINING PROTEIN"/>
    <property type="match status" value="1"/>
</dbReference>
<keyword evidence="2 3" id="KW-0326">Glycosidase</keyword>
<evidence type="ECO:0000259" key="6">
    <source>
        <dbReference type="Pfam" id="PF00150"/>
    </source>
</evidence>
<feature type="domain" description="Glycoside hydrolase family 5" evidence="6">
    <location>
        <begin position="75"/>
        <end position="317"/>
    </location>
</feature>
<dbReference type="InterPro" id="IPR018087">
    <property type="entry name" value="Glyco_hydro_5_CS"/>
</dbReference>
<dbReference type="Pfam" id="PF00150">
    <property type="entry name" value="Cellulase"/>
    <property type="match status" value="1"/>
</dbReference>
<dbReference type="GO" id="GO:0000272">
    <property type="term" value="P:polysaccharide catabolic process"/>
    <property type="evidence" value="ECO:0007669"/>
    <property type="project" value="InterPro"/>
</dbReference>
<evidence type="ECO:0000313" key="8">
    <source>
        <dbReference type="Proteomes" id="UP000295497"/>
    </source>
</evidence>
<reference evidence="7 8" key="1">
    <citation type="submission" date="2015-09" db="EMBL/GenBank/DDBJ databases">
        <title>Sorangium comparison.</title>
        <authorList>
            <person name="Zaburannyi N."/>
            <person name="Bunk B."/>
            <person name="Overmann J."/>
            <person name="Mueller R."/>
        </authorList>
    </citation>
    <scope>NUCLEOTIDE SEQUENCE [LARGE SCALE GENOMIC DNA]</scope>
    <source>
        <strain evidence="7 8">So ce836</strain>
    </source>
</reference>
<keyword evidence="1 3" id="KW-0378">Hydrolase</keyword>
<evidence type="ECO:0000256" key="4">
    <source>
        <dbReference type="SAM" id="MobiDB-lite"/>
    </source>
</evidence>
<dbReference type="EMBL" id="CP012672">
    <property type="protein sequence ID" value="AUX33875.1"/>
    <property type="molecule type" value="Genomic_DNA"/>
</dbReference>
<feature type="signal peptide" evidence="5">
    <location>
        <begin position="1"/>
        <end position="30"/>
    </location>
</feature>
<feature type="chain" id="PRO_5020939662" description="Glycoside hydrolase family 5 domain-containing protein" evidence="5">
    <location>
        <begin position="31"/>
        <end position="470"/>
    </location>
</feature>
<evidence type="ECO:0000313" key="7">
    <source>
        <dbReference type="EMBL" id="AUX33875.1"/>
    </source>
</evidence>
<keyword evidence="5" id="KW-0732">Signal</keyword>
<evidence type="ECO:0000256" key="5">
    <source>
        <dbReference type="SAM" id="SignalP"/>
    </source>
</evidence>
<evidence type="ECO:0000256" key="3">
    <source>
        <dbReference type="RuleBase" id="RU361153"/>
    </source>
</evidence>
<accession>A0A4P2QU85</accession>
<dbReference type="PROSITE" id="PS00659">
    <property type="entry name" value="GLYCOSYL_HYDROL_F5"/>
    <property type="match status" value="1"/>
</dbReference>
<dbReference type="Gene3D" id="3.20.20.80">
    <property type="entry name" value="Glycosidases"/>
    <property type="match status" value="1"/>
</dbReference>
<evidence type="ECO:0000256" key="1">
    <source>
        <dbReference type="ARBA" id="ARBA00022801"/>
    </source>
</evidence>
<gene>
    <name evidence="7" type="ORF">SOCE836_060420</name>
</gene>